<evidence type="ECO:0000313" key="6">
    <source>
        <dbReference type="Proteomes" id="UP001597540"/>
    </source>
</evidence>
<evidence type="ECO:0000256" key="3">
    <source>
        <dbReference type="RuleBase" id="RU361153"/>
    </source>
</evidence>
<accession>A0ABW5SPJ0</accession>
<keyword evidence="1 3" id="KW-0378">Hydrolase</keyword>
<evidence type="ECO:0000256" key="2">
    <source>
        <dbReference type="ARBA" id="ARBA00023295"/>
    </source>
</evidence>
<sequence length="645" mass="73296">MNKNKILPFESEFFIGCNYWASHAGTAMWSNWQESIVDEDLQQMAQEGIEVIRVFPLWPDFQPIDMLYGVEGQERGYRFGEERFLDNEAEKAGVSEEMMGRFVKFTELAEKHGIKLIVGLITGWMSGRLFVPPALRGRSILTDPRSIQWQVRFIKYFIKKMKYSNAIIAWDLGNECNCMGTVNTREEAWLWTCTLSNAIKSSDPVRPLISGMHSLSPNGKWTMQDQGELTDILTTHPYPLWTPHVGVDPINTIRPIVHATAESLYYADLGGKPCFAEEIGTMGPMISSEQIAGDFARASLFSLWAHGCHGMVWWCAYDQTKLNAAPYDWVAVEGELGLITEDRRVKPVLKEMNRLNQVIKNLPFEELPPRNIDAVCILNTNQDHWAVALGAFTLSKQSGFDLEFQLEDQPLKESDVYILPSVSGFDGIPKQRWNDLLDRVYKGAALFITLADGFLLDFEQLTGLSVQTRSHRRGSETLTILGDPQTFELELNNPIKLSLKSIGAEILGTESDGNICFSKSKYGEGTVFLLTYPIEKYAVESKESLYYPEQYPYWKIYREVYSHFEHKRVVKVDCQDIGITEHPINELERIVILVNYSPEDKKIPLHMVDGWHINATYYGEIVELPDGQQISELPANEAVIISVSS</sequence>
<dbReference type="RefSeq" id="WP_379262259.1">
    <property type="nucleotide sequence ID" value="NZ_JBHUMJ010000002.1"/>
</dbReference>
<evidence type="ECO:0000259" key="4">
    <source>
        <dbReference type="Pfam" id="PF00150"/>
    </source>
</evidence>
<proteinExistence type="inferred from homology"/>
<feature type="domain" description="Glycoside hydrolase family 5" evidence="4">
    <location>
        <begin position="29"/>
        <end position="282"/>
    </location>
</feature>
<keyword evidence="2 3" id="KW-0326">Glycosidase</keyword>
<dbReference type="SUPFAM" id="SSF51445">
    <property type="entry name" value="(Trans)glycosidases"/>
    <property type="match status" value="1"/>
</dbReference>
<evidence type="ECO:0000313" key="5">
    <source>
        <dbReference type="EMBL" id="MFD2701129.1"/>
    </source>
</evidence>
<evidence type="ECO:0000256" key="1">
    <source>
        <dbReference type="ARBA" id="ARBA00022801"/>
    </source>
</evidence>
<name>A0ABW5SPJ0_9BACL</name>
<comment type="similarity">
    <text evidence="3">Belongs to the glycosyl hydrolase 5 (cellulase A) family.</text>
</comment>
<dbReference type="Gene3D" id="3.20.20.80">
    <property type="entry name" value="Glycosidases"/>
    <property type="match status" value="1"/>
</dbReference>
<dbReference type="EMBL" id="JBHUMJ010000002">
    <property type="protein sequence ID" value="MFD2701129.1"/>
    <property type="molecule type" value="Genomic_DNA"/>
</dbReference>
<dbReference type="Pfam" id="PF00150">
    <property type="entry name" value="Cellulase"/>
    <property type="match status" value="1"/>
</dbReference>
<reference evidence="6" key="1">
    <citation type="journal article" date="2019" name="Int. J. Syst. Evol. Microbiol.">
        <title>The Global Catalogue of Microorganisms (GCM) 10K type strain sequencing project: providing services to taxonomists for standard genome sequencing and annotation.</title>
        <authorList>
            <consortium name="The Broad Institute Genomics Platform"/>
            <consortium name="The Broad Institute Genome Sequencing Center for Infectious Disease"/>
            <person name="Wu L."/>
            <person name="Ma J."/>
        </authorList>
    </citation>
    <scope>NUCLEOTIDE SEQUENCE [LARGE SCALE GENOMIC DNA]</scope>
    <source>
        <strain evidence="6">KCTC 33849</strain>
    </source>
</reference>
<organism evidence="5 6">
    <name type="scientific">Paenibacillus shunpengii</name>
    <dbReference type="NCBI Taxonomy" id="2054424"/>
    <lineage>
        <taxon>Bacteria</taxon>
        <taxon>Bacillati</taxon>
        <taxon>Bacillota</taxon>
        <taxon>Bacilli</taxon>
        <taxon>Bacillales</taxon>
        <taxon>Paenibacillaceae</taxon>
        <taxon>Paenibacillus</taxon>
    </lineage>
</organism>
<dbReference type="InterPro" id="IPR017853">
    <property type="entry name" value="GH"/>
</dbReference>
<keyword evidence="6" id="KW-1185">Reference proteome</keyword>
<gene>
    <name evidence="5" type="ORF">ACFSVM_11685</name>
</gene>
<protein>
    <submittedName>
        <fullName evidence="5">Cellulase family glycosylhydrolase</fullName>
    </submittedName>
</protein>
<dbReference type="InterPro" id="IPR001547">
    <property type="entry name" value="Glyco_hydro_5"/>
</dbReference>
<dbReference type="Proteomes" id="UP001597540">
    <property type="component" value="Unassembled WGS sequence"/>
</dbReference>
<comment type="caution">
    <text evidence="5">The sequence shown here is derived from an EMBL/GenBank/DDBJ whole genome shotgun (WGS) entry which is preliminary data.</text>
</comment>